<organism evidence="2 3">
    <name type="scientific">Cetobacterium somerae ATCC BAA-474</name>
    <dbReference type="NCBI Taxonomy" id="1319815"/>
    <lineage>
        <taxon>Bacteria</taxon>
        <taxon>Fusobacteriati</taxon>
        <taxon>Fusobacteriota</taxon>
        <taxon>Fusobacteriia</taxon>
        <taxon>Fusobacteriales</taxon>
        <taxon>Fusobacteriaceae</taxon>
        <taxon>Cetobacterium</taxon>
    </lineage>
</organism>
<dbReference type="PANTHER" id="PTHR43861">
    <property type="entry name" value="TRANS-ACONITATE 2-METHYLTRANSFERASE-RELATED"/>
    <property type="match status" value="1"/>
</dbReference>
<sequence>MTNQIFYQEENMSLKTEYENQQQYRKWSLIVNKLPIKSDYVVAELGCGTGAFAEILSKKVKEVIAIDLNQNLLEILENKKIDNITILQKDISDLSYIPKEIDGIFSSFAIAYFPNKMEQILKNWFDKLKNDGWIAIIEIDDLLRGHTPLSKETLNKLAVFEDEAKNDGIYDFRAGRKISPILKNLGMEILLDEDLEDSELTSSGIISDEICIMWENRLNRLSFDKFFQKDEIEAIKSDFLSLLKSTKHINQTKVKFIIAKKS</sequence>
<proteinExistence type="predicted"/>
<dbReference type="CDD" id="cd02440">
    <property type="entry name" value="AdoMet_MTases"/>
    <property type="match status" value="1"/>
</dbReference>
<reference evidence="2 3" key="1">
    <citation type="submission" date="2013-08" db="EMBL/GenBank/DDBJ databases">
        <authorList>
            <person name="Weinstock G."/>
            <person name="Sodergren E."/>
            <person name="Wylie T."/>
            <person name="Fulton L."/>
            <person name="Fulton R."/>
            <person name="Fronick C."/>
            <person name="O'Laughlin M."/>
            <person name="Godfrey J."/>
            <person name="Miner T."/>
            <person name="Herter B."/>
            <person name="Appelbaum E."/>
            <person name="Cordes M."/>
            <person name="Lek S."/>
            <person name="Wollam A."/>
            <person name="Pepin K.H."/>
            <person name="Palsikar V.B."/>
            <person name="Mitreva M."/>
            <person name="Wilson R.K."/>
        </authorList>
    </citation>
    <scope>NUCLEOTIDE SEQUENCE [LARGE SCALE GENOMIC DNA]</scope>
    <source>
        <strain evidence="2 3">ATCC BAA-474</strain>
    </source>
</reference>
<accession>U7V9V7</accession>
<dbReference type="Proteomes" id="UP000017081">
    <property type="component" value="Unassembled WGS sequence"/>
</dbReference>
<evidence type="ECO:0000313" key="2">
    <source>
        <dbReference type="EMBL" id="ERT68497.1"/>
    </source>
</evidence>
<gene>
    <name evidence="2" type="ORF">HMPREF0202_01608</name>
</gene>
<evidence type="ECO:0000313" key="3">
    <source>
        <dbReference type="Proteomes" id="UP000017081"/>
    </source>
</evidence>
<dbReference type="AlphaFoldDB" id="U7V9V7"/>
<name>U7V9V7_9FUSO</name>
<dbReference type="EMBL" id="AXZF01000063">
    <property type="protein sequence ID" value="ERT68497.1"/>
    <property type="molecule type" value="Genomic_DNA"/>
</dbReference>
<keyword evidence="3" id="KW-1185">Reference proteome</keyword>
<dbReference type="SUPFAM" id="SSF53335">
    <property type="entry name" value="S-adenosyl-L-methionine-dependent methyltransferases"/>
    <property type="match status" value="1"/>
</dbReference>
<dbReference type="STRING" id="1319815.HMPREF0202_01608"/>
<dbReference type="Pfam" id="PF08241">
    <property type="entry name" value="Methyltransf_11"/>
    <property type="match status" value="1"/>
</dbReference>
<dbReference type="Gene3D" id="3.40.50.150">
    <property type="entry name" value="Vaccinia Virus protein VP39"/>
    <property type="match status" value="1"/>
</dbReference>
<dbReference type="InterPro" id="IPR029063">
    <property type="entry name" value="SAM-dependent_MTases_sf"/>
</dbReference>
<dbReference type="eggNOG" id="COG2226">
    <property type="taxonomic scope" value="Bacteria"/>
</dbReference>
<protein>
    <recommendedName>
        <fullName evidence="1">Methyltransferase type 11 domain-containing protein</fullName>
    </recommendedName>
</protein>
<comment type="caution">
    <text evidence="2">The sequence shown here is derived from an EMBL/GenBank/DDBJ whole genome shotgun (WGS) entry which is preliminary data.</text>
</comment>
<dbReference type="HOGENOM" id="CLU_1105886_0_0_0"/>
<dbReference type="InterPro" id="IPR013216">
    <property type="entry name" value="Methyltransf_11"/>
</dbReference>
<evidence type="ECO:0000259" key="1">
    <source>
        <dbReference type="Pfam" id="PF08241"/>
    </source>
</evidence>
<feature type="domain" description="Methyltransferase type 11" evidence="1">
    <location>
        <begin position="44"/>
        <end position="136"/>
    </location>
</feature>
<dbReference type="GO" id="GO:0016740">
    <property type="term" value="F:transferase activity"/>
    <property type="evidence" value="ECO:0007669"/>
    <property type="project" value="UniProtKB-KW"/>
</dbReference>